<sequence length="1487" mass="164351">MDHQNHQDNACIRSDASFGPVVSGCRDNFDFTLAFELYFFLITPAALFLLVAPTRVYLLFARDRCVDGRWLRDAKLVLSAVYSALQLTLIALWTLRPMPASAAGIAAACVNTGAGLFLTLLSPLEHTRSLRPSSIINTYLLSIFLDAAVVRTLWLASYAADDLRSTFTAAFVLKACLFVLETVEKRWLFCSEKEKDLSPYAKSGVYNRAVFWWINGLLRQGARQQLTPKDLHPLDSAMAAESLDRQFWASWLKTNPKRRRRLLHTFFRALHWNLFAPVVPRLALIAFSICQPLCLRRFLSYLQADPEQSVNIGYAMVGAYFLIYFGIAISTGFYWASWFRSLALIRSMLMTAIFEKTLQAPASVAAEKAAVTLMSTDVDRIMNGLREVHELWANVVQIAIATYLLETELKYACIAPAAIAVGSFVAITYLSEYTKQFQKQWMGKLQLRIARVSAMLESIKAIKISGLTERLHTIVAGLRQDEVDASKPFRLLGAGTSTIALLPQILSPVLAFAIYTAVTIRGGAILDVSRVFTSLSILSLLSQPLFTLFGSLVNSRAAIGCFERIEEYLCQDSHVDDRTNLDCEGVSVSEKLQRTTVTTVRAGDGTPRPDSMMVFQLEKASLNWSRNNDAHALLQDISLSIKRGTLNLIVGPSGVGKSTLLHALLGECPVLDGTVRTSATEIAWCEQTPWLVNDSVRNNILAGSAMDETLYSTVIHCCDLQADLDSLPAGDQTKVGSKGTALSGGQKQRIALARALYSRKDVILLDDPFSGLDITTESKIIRRCFGRHGLLPRWGTTVVLATHSSPVLPLADQILVLSPNRGISERGTYRDLIAAEGYVYRIHGHTLTVPAQEVDKESNKADTSIEKLPEQTNTSKKRVSKIQNTPRNTPETKASPRAAKMTAVNDYSVYGFYIKAIGIVPLASFLVLEAVWAFLSVFPVQWLRWWAEDSSIHGNKHYGLYLGVYAALQVVALGFSALATWFSFSFMARKSGISLHDSLLRATLSAPLSLFAKQDTGQILTRFSQDIQMVDMNLPLQLLTLFQNLFTCIAQAGLIGSGVGWVAVSYPALIAVLFVIQRFYLRTAKQMRLLDLSEKAPVYSQYLDTLGGLLTIRAFKWQARFRKTSYELVENAQKPWYLLLIIQRWLLLVLDLVTAALTVLIVGIAIKLHLSIGAGGVAVALVQIITLSTYLSQLVTTYTMLETTLGAIARIKKLKEDAAALPGGTFNDRGDQPPSTWPDRGEVILEQISASYDGTGESSNRPALDSITMHIQPGQKIGICGRTGSGKSSTLLALFGLLELTSGKILVDGLDLATVNQETVRSRLNGLGQDPYFLTGSVRLNLDPYQDLDNLDDERLIRVLKVVRLWSVIEENGGLDAELKKESLSQGQRQLFCLARAFLRPGKVVVLDEITSSLDLEMEELMQTVIASEFADRTVIMIAHHLHTILDCDRVAVMADGKCVEFDNPKTLLERKDSLFSALLQSSQQAV</sequence>
<dbReference type="OrthoDB" id="6500128at2759"/>
<proteinExistence type="inferred from homology"/>
<feature type="transmembrane region" description="Helical" evidence="12">
    <location>
        <begin position="499"/>
        <end position="520"/>
    </location>
</feature>
<dbReference type="GO" id="GO:0005886">
    <property type="term" value="C:plasma membrane"/>
    <property type="evidence" value="ECO:0007669"/>
    <property type="project" value="UniProtKB-SubCell"/>
</dbReference>
<evidence type="ECO:0000259" key="14">
    <source>
        <dbReference type="PROSITE" id="PS50929"/>
    </source>
</evidence>
<evidence type="ECO:0000256" key="1">
    <source>
        <dbReference type="ARBA" id="ARBA00004651"/>
    </source>
</evidence>
<dbReference type="GO" id="GO:0140359">
    <property type="term" value="F:ABC-type transporter activity"/>
    <property type="evidence" value="ECO:0007669"/>
    <property type="project" value="InterPro"/>
</dbReference>
<dbReference type="SUPFAM" id="SSF90123">
    <property type="entry name" value="ABC transporter transmembrane region"/>
    <property type="match status" value="2"/>
</dbReference>
<dbReference type="CDD" id="cd03250">
    <property type="entry name" value="ABCC_MRP_domain1"/>
    <property type="match status" value="1"/>
</dbReference>
<feature type="transmembrane region" description="Helical" evidence="12">
    <location>
        <begin position="266"/>
        <end position="289"/>
    </location>
</feature>
<dbReference type="PROSITE" id="PS50893">
    <property type="entry name" value="ABC_TRANSPORTER_2"/>
    <property type="match status" value="2"/>
</dbReference>
<feature type="transmembrane region" description="Helical" evidence="12">
    <location>
        <begin position="101"/>
        <end position="124"/>
    </location>
</feature>
<dbReference type="PANTHER" id="PTHR24223">
    <property type="entry name" value="ATP-BINDING CASSETTE SUB-FAMILY C"/>
    <property type="match status" value="1"/>
</dbReference>
<dbReference type="Gene3D" id="3.40.50.300">
    <property type="entry name" value="P-loop containing nucleotide triphosphate hydrolases"/>
    <property type="match status" value="2"/>
</dbReference>
<feature type="transmembrane region" description="Helical" evidence="12">
    <location>
        <begin position="76"/>
        <end position="95"/>
    </location>
</feature>
<keyword evidence="9 12" id="KW-0472">Membrane</keyword>
<feature type="compositionally biased region" description="Polar residues" evidence="11">
    <location>
        <begin position="881"/>
        <end position="892"/>
    </location>
</feature>
<dbReference type="Proteomes" id="UP000319663">
    <property type="component" value="Unassembled WGS sequence"/>
</dbReference>
<feature type="transmembrane region" description="Helical" evidence="12">
    <location>
        <begin position="1172"/>
        <end position="1191"/>
    </location>
</feature>
<feature type="transmembrane region" description="Helical" evidence="12">
    <location>
        <begin position="916"/>
        <end position="938"/>
    </location>
</feature>
<dbReference type="EMBL" id="VIFY01000188">
    <property type="protein sequence ID" value="TQB68807.1"/>
    <property type="molecule type" value="Genomic_DNA"/>
</dbReference>
<evidence type="ECO:0000256" key="9">
    <source>
        <dbReference type="ARBA" id="ARBA00023136"/>
    </source>
</evidence>
<feature type="domain" description="ABC transmembrane type-1" evidence="14">
    <location>
        <begin position="926"/>
        <end position="1203"/>
    </location>
</feature>
<evidence type="ECO:0000256" key="5">
    <source>
        <dbReference type="ARBA" id="ARBA00022692"/>
    </source>
</evidence>
<evidence type="ECO:0000256" key="4">
    <source>
        <dbReference type="ARBA" id="ARBA00022475"/>
    </source>
</evidence>
<dbReference type="PROSITE" id="PS50929">
    <property type="entry name" value="ABC_TM1F"/>
    <property type="match status" value="2"/>
</dbReference>
<feature type="domain" description="ABC transporter" evidence="13">
    <location>
        <begin position="1243"/>
        <end position="1481"/>
    </location>
</feature>
<reference evidence="15 16" key="1">
    <citation type="submission" date="2019-06" db="EMBL/GenBank/DDBJ databases">
        <title>Wine fermentation using esterase from Monascus purpureus.</title>
        <authorList>
            <person name="Geng C."/>
            <person name="Zhang Y."/>
        </authorList>
    </citation>
    <scope>NUCLEOTIDE SEQUENCE [LARGE SCALE GENOMIC DNA]</scope>
    <source>
        <strain evidence="15">HQ1</strain>
    </source>
</reference>
<keyword evidence="5 12" id="KW-0812">Transmembrane</keyword>
<dbReference type="CDD" id="cd18580">
    <property type="entry name" value="ABC_6TM_ABCC_D2"/>
    <property type="match status" value="1"/>
</dbReference>
<feature type="transmembrane region" description="Helical" evidence="12">
    <location>
        <begin position="37"/>
        <end position="60"/>
    </location>
</feature>
<dbReference type="FunFam" id="1.20.1560.10:FF:000066">
    <property type="entry name" value="ABC multidrug transporter (Eurofung)"/>
    <property type="match status" value="1"/>
</dbReference>
<dbReference type="Pfam" id="PF00664">
    <property type="entry name" value="ABC_membrane"/>
    <property type="match status" value="2"/>
</dbReference>
<evidence type="ECO:0000313" key="16">
    <source>
        <dbReference type="Proteomes" id="UP000319663"/>
    </source>
</evidence>
<evidence type="ECO:0000256" key="12">
    <source>
        <dbReference type="SAM" id="Phobius"/>
    </source>
</evidence>
<feature type="domain" description="ABC transporter" evidence="13">
    <location>
        <begin position="617"/>
        <end position="845"/>
    </location>
</feature>
<dbReference type="InterPro" id="IPR050173">
    <property type="entry name" value="ABC_transporter_C-like"/>
</dbReference>
<accession>A0A507QP79</accession>
<feature type="transmembrane region" description="Helical" evidence="12">
    <location>
        <begin position="958"/>
        <end position="984"/>
    </location>
</feature>
<evidence type="ECO:0000313" key="15">
    <source>
        <dbReference type="EMBL" id="TQB68807.1"/>
    </source>
</evidence>
<dbReference type="InterPro" id="IPR017871">
    <property type="entry name" value="ABC_transporter-like_CS"/>
</dbReference>
<dbReference type="InterPro" id="IPR003439">
    <property type="entry name" value="ABC_transporter-like_ATP-bd"/>
</dbReference>
<name>A0A507QP79_MONPU</name>
<keyword evidence="3" id="KW-0813">Transport</keyword>
<protein>
    <submittedName>
        <fullName evidence="15">Uncharacterized protein</fullName>
    </submittedName>
</protein>
<keyword evidence="10" id="KW-0325">Glycoprotein</keyword>
<evidence type="ECO:0000256" key="2">
    <source>
        <dbReference type="ARBA" id="ARBA00009726"/>
    </source>
</evidence>
<organism evidence="15 16">
    <name type="scientific">Monascus purpureus</name>
    <name type="common">Red mold</name>
    <name type="synonym">Monascus anka</name>
    <dbReference type="NCBI Taxonomy" id="5098"/>
    <lineage>
        <taxon>Eukaryota</taxon>
        <taxon>Fungi</taxon>
        <taxon>Dikarya</taxon>
        <taxon>Ascomycota</taxon>
        <taxon>Pezizomycotina</taxon>
        <taxon>Eurotiomycetes</taxon>
        <taxon>Eurotiomycetidae</taxon>
        <taxon>Eurotiales</taxon>
        <taxon>Aspergillaceae</taxon>
        <taxon>Monascus</taxon>
    </lineage>
</organism>
<feature type="transmembrane region" description="Helical" evidence="12">
    <location>
        <begin position="136"/>
        <end position="160"/>
    </location>
</feature>
<feature type="domain" description="ABC transmembrane type-1" evidence="14">
    <location>
        <begin position="282"/>
        <end position="557"/>
    </location>
</feature>
<dbReference type="SUPFAM" id="SSF52540">
    <property type="entry name" value="P-loop containing nucleoside triphosphate hydrolases"/>
    <property type="match status" value="2"/>
</dbReference>
<dbReference type="STRING" id="5098.A0A507QP79"/>
<comment type="similarity">
    <text evidence="2">Belongs to the ABC transporter superfamily. ABCC family. Conjugate transporter (TC 3.A.1.208) subfamily.</text>
</comment>
<comment type="caution">
    <text evidence="15">The sequence shown here is derived from an EMBL/GenBank/DDBJ whole genome shotgun (WGS) entry which is preliminary data.</text>
</comment>
<dbReference type="Gene3D" id="1.20.1560.10">
    <property type="entry name" value="ABC transporter type 1, transmembrane domain"/>
    <property type="match status" value="2"/>
</dbReference>
<dbReference type="CDD" id="cd03244">
    <property type="entry name" value="ABCC_MRP_domain2"/>
    <property type="match status" value="1"/>
</dbReference>
<evidence type="ECO:0000256" key="6">
    <source>
        <dbReference type="ARBA" id="ARBA00022741"/>
    </source>
</evidence>
<evidence type="ECO:0000256" key="10">
    <source>
        <dbReference type="ARBA" id="ARBA00023180"/>
    </source>
</evidence>
<evidence type="ECO:0000256" key="3">
    <source>
        <dbReference type="ARBA" id="ARBA00022448"/>
    </source>
</evidence>
<dbReference type="InterPro" id="IPR044726">
    <property type="entry name" value="ABCC_6TM_D2"/>
</dbReference>
<dbReference type="PANTHER" id="PTHR24223:SF399">
    <property type="entry name" value="ABC TRANSPORTER ATNG"/>
    <property type="match status" value="1"/>
</dbReference>
<feature type="transmembrane region" description="Helical" evidence="12">
    <location>
        <begin position="312"/>
        <end position="336"/>
    </location>
</feature>
<dbReference type="FunFam" id="1.20.1560.10:FF:000055">
    <property type="entry name" value="ABC multidrug transporter (Eurofung)"/>
    <property type="match status" value="1"/>
</dbReference>
<comment type="subcellular location">
    <subcellularLocation>
        <location evidence="1">Cell membrane</location>
        <topology evidence="1">Multi-pass membrane protein</topology>
    </subcellularLocation>
</comment>
<feature type="transmembrane region" description="Helical" evidence="12">
    <location>
        <begin position="1145"/>
        <end position="1166"/>
    </location>
</feature>
<dbReference type="GO" id="GO:0005524">
    <property type="term" value="F:ATP binding"/>
    <property type="evidence" value="ECO:0007669"/>
    <property type="project" value="UniProtKB-KW"/>
</dbReference>
<feature type="transmembrane region" description="Helical" evidence="12">
    <location>
        <begin position="166"/>
        <end position="183"/>
    </location>
</feature>
<evidence type="ECO:0000259" key="13">
    <source>
        <dbReference type="PROSITE" id="PS50893"/>
    </source>
</evidence>
<feature type="transmembrane region" description="Helical" evidence="12">
    <location>
        <begin position="411"/>
        <end position="430"/>
    </location>
</feature>
<keyword evidence="8 12" id="KW-1133">Transmembrane helix</keyword>
<dbReference type="GO" id="GO:0016887">
    <property type="term" value="F:ATP hydrolysis activity"/>
    <property type="evidence" value="ECO:0007669"/>
    <property type="project" value="InterPro"/>
</dbReference>
<dbReference type="CDD" id="cd18579">
    <property type="entry name" value="ABC_6TM_ABCC_D1"/>
    <property type="match status" value="1"/>
</dbReference>
<gene>
    <name evidence="15" type="ORF">MPDQ_002709</name>
</gene>
<dbReference type="InterPro" id="IPR003593">
    <property type="entry name" value="AAA+_ATPase"/>
</dbReference>
<dbReference type="InterPro" id="IPR036640">
    <property type="entry name" value="ABC1_TM_sf"/>
</dbReference>
<dbReference type="Pfam" id="PF00005">
    <property type="entry name" value="ABC_tran"/>
    <property type="match status" value="2"/>
</dbReference>
<dbReference type="PROSITE" id="PS00211">
    <property type="entry name" value="ABC_TRANSPORTER_1"/>
    <property type="match status" value="2"/>
</dbReference>
<keyword evidence="7" id="KW-0067">ATP-binding</keyword>
<dbReference type="InterPro" id="IPR027417">
    <property type="entry name" value="P-loop_NTPase"/>
</dbReference>
<dbReference type="FunFam" id="3.40.50.300:FF:000838">
    <property type="entry name" value="ABC multidrug transporter (Eurofung)"/>
    <property type="match status" value="1"/>
</dbReference>
<feature type="transmembrane region" description="Helical" evidence="12">
    <location>
        <begin position="532"/>
        <end position="554"/>
    </location>
</feature>
<dbReference type="InterPro" id="IPR044746">
    <property type="entry name" value="ABCC_6TM_D1"/>
</dbReference>
<feature type="region of interest" description="Disordered" evidence="11">
    <location>
        <begin position="854"/>
        <end position="897"/>
    </location>
</feature>
<evidence type="ECO:0000256" key="8">
    <source>
        <dbReference type="ARBA" id="ARBA00022989"/>
    </source>
</evidence>
<feature type="transmembrane region" description="Helical" evidence="12">
    <location>
        <begin position="1061"/>
        <end position="1081"/>
    </location>
</feature>
<evidence type="ECO:0000256" key="11">
    <source>
        <dbReference type="SAM" id="MobiDB-lite"/>
    </source>
</evidence>
<keyword evidence="6" id="KW-0547">Nucleotide-binding</keyword>
<evidence type="ECO:0000256" key="7">
    <source>
        <dbReference type="ARBA" id="ARBA00022840"/>
    </source>
</evidence>
<feature type="compositionally biased region" description="Basic and acidic residues" evidence="11">
    <location>
        <begin position="854"/>
        <end position="869"/>
    </location>
</feature>
<dbReference type="SMART" id="SM00382">
    <property type="entry name" value="AAA"/>
    <property type="match status" value="2"/>
</dbReference>
<keyword evidence="16" id="KW-1185">Reference proteome</keyword>
<dbReference type="InterPro" id="IPR011527">
    <property type="entry name" value="ABC1_TM_dom"/>
</dbReference>
<keyword evidence="4" id="KW-1003">Cell membrane</keyword>